<feature type="domain" description="Peptidase M24" evidence="1">
    <location>
        <begin position="238"/>
        <end position="442"/>
    </location>
</feature>
<dbReference type="SUPFAM" id="SSF53092">
    <property type="entry name" value="Creatinase/prolidase N-terminal domain"/>
    <property type="match status" value="1"/>
</dbReference>
<dbReference type="PANTHER" id="PTHR46112">
    <property type="entry name" value="AMINOPEPTIDASE"/>
    <property type="match status" value="1"/>
</dbReference>
<dbReference type="EMBL" id="UINC01016909">
    <property type="protein sequence ID" value="SVA70042.1"/>
    <property type="molecule type" value="Genomic_DNA"/>
</dbReference>
<accession>A0A381Y018</accession>
<dbReference type="Pfam" id="PF00557">
    <property type="entry name" value="Peptidase_M24"/>
    <property type="match status" value="1"/>
</dbReference>
<feature type="non-terminal residue" evidence="3">
    <location>
        <position position="1"/>
    </location>
</feature>
<proteinExistence type="predicted"/>
<sequence length="460" mass="50693">TGLFQQHVFEDRGCFAVHAGQCIHQILEPDGGASLFATDMKISCVMVHVLFSRLCGCGNFSVAVTKAVFVLSRGYSIMAIHFTASELQQRRDRFCSDLEKLGLKGVLLFRQESMYYLTGYESFGYCFFQCMVLGVDGRLALLTRAPDLRQARHTSVVDDIRIWVDDVSASPALQLKDLLHDLSWHGSQLGIELDAVGLTARNWNEVRRALGGLFELSDVSDVTSRMRMVKSPAELGYVERAAVLADDALDAAIAVTAAGADEGDILAAMQGAVFSGGGDYPGNEFIIGSGEDALLCRYHSGRRVLDAIDQLTLEFAGVYRRYHACLMRTLVIGEPTHLQLHMHRACADAMEACLEQIRPGCAMGEVFDAHARVMDNSGMLEHRLNACGYSLGATFTPTWMDYPMFYKGNPEPIVPGMVLFLHMILMNSLEGTAMTLGQTIRIDEDGPVRLSRHDTRLITC</sequence>
<name>A0A381Y018_9ZZZZ</name>
<evidence type="ECO:0008006" key="4">
    <source>
        <dbReference type="Google" id="ProtNLM"/>
    </source>
</evidence>
<feature type="domain" description="Creatinase N-terminal" evidence="2">
    <location>
        <begin position="90"/>
        <end position="229"/>
    </location>
</feature>
<evidence type="ECO:0000313" key="3">
    <source>
        <dbReference type="EMBL" id="SVA70042.1"/>
    </source>
</evidence>
<dbReference type="InterPro" id="IPR036005">
    <property type="entry name" value="Creatinase/aminopeptidase-like"/>
</dbReference>
<gene>
    <name evidence="3" type="ORF">METZ01_LOCUS122896</name>
</gene>
<dbReference type="Pfam" id="PF01321">
    <property type="entry name" value="Creatinase_N"/>
    <property type="match status" value="1"/>
</dbReference>
<dbReference type="SUPFAM" id="SSF55920">
    <property type="entry name" value="Creatinase/aminopeptidase"/>
    <property type="match status" value="1"/>
</dbReference>
<dbReference type="AlphaFoldDB" id="A0A381Y018"/>
<dbReference type="InterPro" id="IPR000994">
    <property type="entry name" value="Pept_M24"/>
</dbReference>
<dbReference type="InterPro" id="IPR050659">
    <property type="entry name" value="Peptidase_M24B"/>
</dbReference>
<dbReference type="CDD" id="cd01066">
    <property type="entry name" value="APP_MetAP"/>
    <property type="match status" value="1"/>
</dbReference>
<dbReference type="InterPro" id="IPR029149">
    <property type="entry name" value="Creatin/AminoP/Spt16_N"/>
</dbReference>
<protein>
    <recommendedName>
        <fullName evidence="4">Peptidase M24 domain-containing protein</fullName>
    </recommendedName>
</protein>
<dbReference type="PANTHER" id="PTHR46112:SF2">
    <property type="entry name" value="XAA-PRO AMINOPEPTIDASE P-RELATED"/>
    <property type="match status" value="1"/>
</dbReference>
<reference evidence="3" key="1">
    <citation type="submission" date="2018-05" db="EMBL/GenBank/DDBJ databases">
        <authorList>
            <person name="Lanie J.A."/>
            <person name="Ng W.-L."/>
            <person name="Kazmierczak K.M."/>
            <person name="Andrzejewski T.M."/>
            <person name="Davidsen T.M."/>
            <person name="Wayne K.J."/>
            <person name="Tettelin H."/>
            <person name="Glass J.I."/>
            <person name="Rusch D."/>
            <person name="Podicherti R."/>
            <person name="Tsui H.-C.T."/>
            <person name="Winkler M.E."/>
        </authorList>
    </citation>
    <scope>NUCLEOTIDE SEQUENCE</scope>
</reference>
<dbReference type="InterPro" id="IPR000587">
    <property type="entry name" value="Creatinase_N"/>
</dbReference>
<dbReference type="Gene3D" id="3.40.350.10">
    <property type="entry name" value="Creatinase/prolidase N-terminal domain"/>
    <property type="match status" value="1"/>
</dbReference>
<evidence type="ECO:0000259" key="2">
    <source>
        <dbReference type="Pfam" id="PF01321"/>
    </source>
</evidence>
<organism evidence="3">
    <name type="scientific">marine metagenome</name>
    <dbReference type="NCBI Taxonomy" id="408172"/>
    <lineage>
        <taxon>unclassified sequences</taxon>
        <taxon>metagenomes</taxon>
        <taxon>ecological metagenomes</taxon>
    </lineage>
</organism>
<evidence type="ECO:0000259" key="1">
    <source>
        <dbReference type="Pfam" id="PF00557"/>
    </source>
</evidence>
<dbReference type="Gene3D" id="3.90.230.10">
    <property type="entry name" value="Creatinase/methionine aminopeptidase superfamily"/>
    <property type="match status" value="1"/>
</dbReference>